<protein>
    <recommendedName>
        <fullName evidence="8">Protein Wnt</fullName>
    </recommendedName>
</protein>
<reference evidence="9" key="1">
    <citation type="submission" date="2022-03" db="EMBL/GenBank/DDBJ databases">
        <authorList>
            <person name="Martin H S."/>
        </authorList>
    </citation>
    <scope>NUCLEOTIDE SEQUENCE</scope>
</reference>
<keyword evidence="4" id="KW-0964">Secreted</keyword>
<comment type="subcellular location">
    <subcellularLocation>
        <location evidence="1 8">Secreted</location>
        <location evidence="1 8">Extracellular space</location>
        <location evidence="1 8">Extracellular matrix</location>
    </subcellularLocation>
</comment>
<gene>
    <name evidence="9" type="ORF">IPOD504_LOCUS10517</name>
</gene>
<evidence type="ECO:0000256" key="2">
    <source>
        <dbReference type="ARBA" id="ARBA00005683"/>
    </source>
</evidence>
<dbReference type="EMBL" id="OW152837">
    <property type="protein sequence ID" value="CAH2058265.1"/>
    <property type="molecule type" value="Genomic_DNA"/>
</dbReference>
<evidence type="ECO:0000256" key="4">
    <source>
        <dbReference type="ARBA" id="ARBA00022525"/>
    </source>
</evidence>
<comment type="similarity">
    <text evidence="2 8">Belongs to the Wnt family.</text>
</comment>
<proteinExistence type="inferred from homology"/>
<feature type="non-terminal residue" evidence="9">
    <location>
        <position position="103"/>
    </location>
</feature>
<comment type="function">
    <text evidence="8">Ligand for members of the frizzled family of seven transmembrane receptors.</text>
</comment>
<evidence type="ECO:0000256" key="5">
    <source>
        <dbReference type="ARBA" id="ARBA00022530"/>
    </source>
</evidence>
<evidence type="ECO:0000256" key="7">
    <source>
        <dbReference type="ARBA" id="ARBA00023157"/>
    </source>
</evidence>
<evidence type="ECO:0000256" key="6">
    <source>
        <dbReference type="ARBA" id="ARBA00022687"/>
    </source>
</evidence>
<keyword evidence="5" id="KW-0272">Extracellular matrix</keyword>
<evidence type="ECO:0000313" key="10">
    <source>
        <dbReference type="Proteomes" id="UP000837857"/>
    </source>
</evidence>
<accession>A0ABN8IIP1</accession>
<evidence type="ECO:0000256" key="8">
    <source>
        <dbReference type="RuleBase" id="RU003500"/>
    </source>
</evidence>
<evidence type="ECO:0000256" key="3">
    <source>
        <dbReference type="ARBA" id="ARBA00022473"/>
    </source>
</evidence>
<keyword evidence="6 8" id="KW-0879">Wnt signaling pathway</keyword>
<evidence type="ECO:0000313" key="9">
    <source>
        <dbReference type="EMBL" id="CAH2058265.1"/>
    </source>
</evidence>
<dbReference type="Proteomes" id="UP000837857">
    <property type="component" value="Chromosome 25"/>
</dbReference>
<organism evidence="9 10">
    <name type="scientific">Iphiclides podalirius</name>
    <name type="common">scarce swallowtail</name>
    <dbReference type="NCBI Taxonomy" id="110791"/>
    <lineage>
        <taxon>Eukaryota</taxon>
        <taxon>Metazoa</taxon>
        <taxon>Ecdysozoa</taxon>
        <taxon>Arthropoda</taxon>
        <taxon>Hexapoda</taxon>
        <taxon>Insecta</taxon>
        <taxon>Pterygota</taxon>
        <taxon>Neoptera</taxon>
        <taxon>Endopterygota</taxon>
        <taxon>Lepidoptera</taxon>
        <taxon>Glossata</taxon>
        <taxon>Ditrysia</taxon>
        <taxon>Papilionoidea</taxon>
        <taxon>Papilionidae</taxon>
        <taxon>Papilioninae</taxon>
        <taxon>Iphiclides</taxon>
    </lineage>
</organism>
<name>A0ABN8IIP1_9NEOP</name>
<keyword evidence="7" id="KW-1015">Disulfide bond</keyword>
<evidence type="ECO:0000256" key="1">
    <source>
        <dbReference type="ARBA" id="ARBA00004498"/>
    </source>
</evidence>
<sequence length="103" mass="10231">MRAGGALGTGNRELMASVGAGARLAIAEYQHRFTDSSLKPTTADIDLNMDGHARSRESAFTHAITAAGVALAVSRGCCGGAQASTPTGSGTAAGMTYATATGQ</sequence>
<dbReference type="InterPro" id="IPR005817">
    <property type="entry name" value="Wnt"/>
</dbReference>
<keyword evidence="10" id="KW-1185">Reference proteome</keyword>
<keyword evidence="3 8" id="KW-0217">Developmental protein</keyword>
<dbReference type="Pfam" id="PF00110">
    <property type="entry name" value="wnt"/>
    <property type="match status" value="1"/>
</dbReference>